<feature type="domain" description="Methyltransferase small" evidence="7">
    <location>
        <begin position="31"/>
        <end position="131"/>
    </location>
</feature>
<evidence type="ECO:0000256" key="6">
    <source>
        <dbReference type="HAMAP-Rule" id="MF_01872"/>
    </source>
</evidence>
<comment type="similarity">
    <text evidence="6">Belongs to the methyltransferase superfamily. tRNA (adenine-N(6)-)-methyltransferase family.</text>
</comment>
<dbReference type="Proteomes" id="UP000006054">
    <property type="component" value="Chromosome"/>
</dbReference>
<dbReference type="InterPro" id="IPR007848">
    <property type="entry name" value="Small_mtfrase_dom"/>
</dbReference>
<dbReference type="HOGENOM" id="CLU_061983_0_0_10"/>
<sequence>MFEFKKFSINQENCAMKICTDACIFGGYINVSQSKSILDIGTGTGLLSLMIAQRTEKTLQKPNITAVEIEKDAFLTAKQNFENSIYTDRLTIFNQSIQDFSENHFSTFDHIISNPPFFLHQSKTKNNSKNLALHSEALSFDDLLKSIDKLLSKNGKCDILLPAFEMDIFIKKAKKYSLFPQKKLIIYTRKEKEIFRVIIRFEKKNTQNKEIIENNFIIYKSKGEKDIELNRGYTEQFIELLRDFYIIF</sequence>
<dbReference type="Gene3D" id="3.40.50.150">
    <property type="entry name" value="Vaccinia Virus protein VP39"/>
    <property type="match status" value="1"/>
</dbReference>
<evidence type="ECO:0000256" key="4">
    <source>
        <dbReference type="ARBA" id="ARBA00022691"/>
    </source>
</evidence>
<dbReference type="InterPro" id="IPR022882">
    <property type="entry name" value="tRNA_adenine-N6_MeTrfase"/>
</dbReference>
<accession>I4APE8</accession>
<keyword evidence="3 6" id="KW-0808">Transferase</keyword>
<dbReference type="Pfam" id="PF05175">
    <property type="entry name" value="MTS"/>
    <property type="match status" value="1"/>
</dbReference>
<evidence type="ECO:0000259" key="7">
    <source>
        <dbReference type="Pfam" id="PF05175"/>
    </source>
</evidence>
<keyword evidence="1 6" id="KW-0963">Cytoplasm</keyword>
<evidence type="ECO:0000256" key="5">
    <source>
        <dbReference type="ARBA" id="ARBA00022694"/>
    </source>
</evidence>
<dbReference type="InterPro" id="IPR050210">
    <property type="entry name" value="tRNA_Adenine-N(6)_MTase"/>
</dbReference>
<evidence type="ECO:0000256" key="1">
    <source>
        <dbReference type="ARBA" id="ARBA00022490"/>
    </source>
</evidence>
<dbReference type="GO" id="GO:0003676">
    <property type="term" value="F:nucleic acid binding"/>
    <property type="evidence" value="ECO:0007669"/>
    <property type="project" value="InterPro"/>
</dbReference>
<reference evidence="9" key="1">
    <citation type="submission" date="2012-06" db="EMBL/GenBank/DDBJ databases">
        <title>The complete genome of Flexibacter litoralis DSM 6794.</title>
        <authorList>
            <person name="Lucas S."/>
            <person name="Copeland A."/>
            <person name="Lapidus A."/>
            <person name="Glavina del Rio T."/>
            <person name="Dalin E."/>
            <person name="Tice H."/>
            <person name="Bruce D."/>
            <person name="Goodwin L."/>
            <person name="Pitluck S."/>
            <person name="Peters L."/>
            <person name="Ovchinnikova G."/>
            <person name="Lu M."/>
            <person name="Kyrpides N."/>
            <person name="Mavromatis K."/>
            <person name="Ivanova N."/>
            <person name="Brettin T."/>
            <person name="Detter J.C."/>
            <person name="Han C."/>
            <person name="Larimer F."/>
            <person name="Land M."/>
            <person name="Hauser L."/>
            <person name="Markowitz V."/>
            <person name="Cheng J.-F."/>
            <person name="Hugenholtz P."/>
            <person name="Woyke T."/>
            <person name="Wu D."/>
            <person name="Spring S."/>
            <person name="Lang E."/>
            <person name="Kopitz M."/>
            <person name="Brambilla E."/>
            <person name="Klenk H.-P."/>
            <person name="Eisen J.A."/>
        </authorList>
    </citation>
    <scope>NUCLEOTIDE SEQUENCE [LARGE SCALE GENOMIC DNA]</scope>
    <source>
        <strain evidence="9">ATCC 23117 / DSM 6794 / NBRC 15988 / NCIMB 1366 / Sio-4</strain>
    </source>
</reference>
<comment type="subcellular location">
    <subcellularLocation>
        <location evidence="6">Cytoplasm</location>
    </subcellularLocation>
</comment>
<name>I4APE8_BERLS</name>
<dbReference type="GO" id="GO:0032259">
    <property type="term" value="P:methylation"/>
    <property type="evidence" value="ECO:0007669"/>
    <property type="project" value="UniProtKB-KW"/>
</dbReference>
<dbReference type="EMBL" id="CP003345">
    <property type="protein sequence ID" value="AFM05833.1"/>
    <property type="molecule type" value="Genomic_DNA"/>
</dbReference>
<keyword evidence="4 6" id="KW-0949">S-adenosyl-L-methionine</keyword>
<dbReference type="PANTHER" id="PTHR47739:SF1">
    <property type="entry name" value="TRNA1(VAL) (ADENINE(37)-N6)-METHYLTRANSFERASE"/>
    <property type="match status" value="1"/>
</dbReference>
<dbReference type="HAMAP" id="MF_01872">
    <property type="entry name" value="tRNA_methyltr_YfiC"/>
    <property type="match status" value="1"/>
</dbReference>
<dbReference type="GO" id="GO:0005737">
    <property type="term" value="C:cytoplasm"/>
    <property type="evidence" value="ECO:0007669"/>
    <property type="project" value="UniProtKB-SubCell"/>
</dbReference>
<gene>
    <name evidence="8" type="ordered locus">Fleli_3513</name>
</gene>
<evidence type="ECO:0000313" key="9">
    <source>
        <dbReference type="Proteomes" id="UP000006054"/>
    </source>
</evidence>
<dbReference type="PATRIC" id="fig|880071.3.peg.3520"/>
<keyword evidence="9" id="KW-1185">Reference proteome</keyword>
<dbReference type="GO" id="GO:0008033">
    <property type="term" value="P:tRNA processing"/>
    <property type="evidence" value="ECO:0007669"/>
    <property type="project" value="UniProtKB-UniRule"/>
</dbReference>
<comment type="function">
    <text evidence="6">Specifically methylates the adenine in position 37 of tRNA(1)(Val) (anticodon cmo5UAC).</text>
</comment>
<evidence type="ECO:0000256" key="2">
    <source>
        <dbReference type="ARBA" id="ARBA00022603"/>
    </source>
</evidence>
<comment type="catalytic activity">
    <reaction evidence="6">
        <text>adenosine(37) in tRNA1(Val) + S-adenosyl-L-methionine = N(6)-methyladenosine(37) in tRNA1(Val) + S-adenosyl-L-homocysteine + H(+)</text>
        <dbReference type="Rhea" id="RHEA:43160"/>
        <dbReference type="Rhea" id="RHEA-COMP:10369"/>
        <dbReference type="Rhea" id="RHEA-COMP:10370"/>
        <dbReference type="ChEBI" id="CHEBI:15378"/>
        <dbReference type="ChEBI" id="CHEBI:57856"/>
        <dbReference type="ChEBI" id="CHEBI:59789"/>
        <dbReference type="ChEBI" id="CHEBI:74411"/>
        <dbReference type="ChEBI" id="CHEBI:74449"/>
        <dbReference type="EC" id="2.1.1.223"/>
    </reaction>
</comment>
<keyword evidence="5 6" id="KW-0819">tRNA processing</keyword>
<dbReference type="eggNOG" id="COG4123">
    <property type="taxonomic scope" value="Bacteria"/>
</dbReference>
<dbReference type="KEGG" id="fli:Fleli_3513"/>
<dbReference type="SUPFAM" id="SSF53335">
    <property type="entry name" value="S-adenosyl-L-methionine-dependent methyltransferases"/>
    <property type="match status" value="1"/>
</dbReference>
<keyword evidence="2 6" id="KW-0489">Methyltransferase</keyword>
<dbReference type="PROSITE" id="PS00092">
    <property type="entry name" value="N6_MTASE"/>
    <property type="match status" value="1"/>
</dbReference>
<proteinExistence type="inferred from homology"/>
<organism evidence="8 9">
    <name type="scientific">Bernardetia litoralis (strain ATCC 23117 / DSM 6794 / NBRC 15988 / NCIMB 1366 / Fx l1 / Sio-4)</name>
    <name type="common">Flexibacter litoralis</name>
    <dbReference type="NCBI Taxonomy" id="880071"/>
    <lineage>
        <taxon>Bacteria</taxon>
        <taxon>Pseudomonadati</taxon>
        <taxon>Bacteroidota</taxon>
        <taxon>Cytophagia</taxon>
        <taxon>Cytophagales</taxon>
        <taxon>Bernardetiaceae</taxon>
        <taxon>Bernardetia</taxon>
    </lineage>
</organism>
<evidence type="ECO:0000313" key="8">
    <source>
        <dbReference type="EMBL" id="AFM05833.1"/>
    </source>
</evidence>
<protein>
    <recommendedName>
        <fullName evidence="6">tRNA1(Val) (adenine(37)-N6)-methyltransferase</fullName>
        <ecNumber evidence="6">2.1.1.223</ecNumber>
    </recommendedName>
    <alternativeName>
        <fullName evidence="6">tRNA m6A37 methyltransferase</fullName>
    </alternativeName>
</protein>
<dbReference type="InterPro" id="IPR002052">
    <property type="entry name" value="DNA_methylase_N6_adenine_CS"/>
</dbReference>
<dbReference type="PANTHER" id="PTHR47739">
    <property type="entry name" value="TRNA1(VAL) (ADENINE(37)-N6)-METHYLTRANSFERASE"/>
    <property type="match status" value="1"/>
</dbReference>
<dbReference type="STRING" id="880071.Fleli_3513"/>
<dbReference type="AlphaFoldDB" id="I4APE8"/>
<dbReference type="GO" id="GO:0016430">
    <property type="term" value="F:tRNA (adenine-N6)-methyltransferase activity"/>
    <property type="evidence" value="ECO:0007669"/>
    <property type="project" value="UniProtKB-UniRule"/>
</dbReference>
<dbReference type="EC" id="2.1.1.223" evidence="6"/>
<dbReference type="OrthoDB" id="5383291at2"/>
<dbReference type="InterPro" id="IPR029063">
    <property type="entry name" value="SAM-dependent_MTases_sf"/>
</dbReference>
<evidence type="ECO:0000256" key="3">
    <source>
        <dbReference type="ARBA" id="ARBA00022679"/>
    </source>
</evidence>
<dbReference type="CDD" id="cd02440">
    <property type="entry name" value="AdoMet_MTases"/>
    <property type="match status" value="1"/>
</dbReference>